<dbReference type="Gene3D" id="3.40.50.1820">
    <property type="entry name" value="alpha/beta hydrolase"/>
    <property type="match status" value="1"/>
</dbReference>
<evidence type="ECO:0000313" key="3">
    <source>
        <dbReference type="EMBL" id="EXJ71415.1"/>
    </source>
</evidence>
<organism evidence="3 4">
    <name type="scientific">Cladophialophora psammophila CBS 110553</name>
    <dbReference type="NCBI Taxonomy" id="1182543"/>
    <lineage>
        <taxon>Eukaryota</taxon>
        <taxon>Fungi</taxon>
        <taxon>Dikarya</taxon>
        <taxon>Ascomycota</taxon>
        <taxon>Pezizomycotina</taxon>
        <taxon>Eurotiomycetes</taxon>
        <taxon>Chaetothyriomycetidae</taxon>
        <taxon>Chaetothyriales</taxon>
        <taxon>Herpotrichiellaceae</taxon>
        <taxon>Cladophialophora</taxon>
    </lineage>
</organism>
<gene>
    <name evidence="3" type="ORF">A1O5_05223</name>
</gene>
<proteinExistence type="predicted"/>
<dbReference type="Proteomes" id="UP000019471">
    <property type="component" value="Unassembled WGS sequence"/>
</dbReference>
<keyword evidence="2" id="KW-0378">Hydrolase</keyword>
<dbReference type="HOGENOM" id="CLU_060128_0_0_1"/>
<sequence>MPLTTADVPARFLQAALLVGHIPLRAVACDPRVSYALYVPPHHYNPRPAQGEDKLPLLVYMHGTRRDISAIHDAHGLVAFAEATPCAVLGPLFPAGLDGPNDIDSYKLLRSKTLRSDLVLPAMLDEIAQRWPGVRTEKIFMMGFSGGGQFAHRFLYLYPERLAAVSVGAPGRVTSLDSQKKWPRGVADGEALFSRTVQGDMVRKVPIQLVIGGADNVVHGGEEFWVWLRQMKARDRSGTVEAGGYENSDLPQMDQGRLELIHVHTSTSCRAWLTMIKGFENLSFSSCALICSPEAPCRLR</sequence>
<dbReference type="RefSeq" id="XP_007744014.1">
    <property type="nucleotide sequence ID" value="XM_007745824.1"/>
</dbReference>
<dbReference type="EMBL" id="AMGX01000007">
    <property type="protein sequence ID" value="EXJ71415.1"/>
    <property type="molecule type" value="Genomic_DNA"/>
</dbReference>
<evidence type="ECO:0000313" key="4">
    <source>
        <dbReference type="Proteomes" id="UP000019471"/>
    </source>
</evidence>
<dbReference type="PANTHER" id="PTHR43037:SF5">
    <property type="entry name" value="FERULOYL ESTERASE"/>
    <property type="match status" value="1"/>
</dbReference>
<evidence type="ECO:0000256" key="1">
    <source>
        <dbReference type="ARBA" id="ARBA00022729"/>
    </source>
</evidence>
<name>W9X287_9EURO</name>
<dbReference type="SUPFAM" id="SSF53474">
    <property type="entry name" value="alpha/beta-Hydrolases"/>
    <property type="match status" value="1"/>
</dbReference>
<keyword evidence="4" id="KW-1185">Reference proteome</keyword>
<dbReference type="InterPro" id="IPR050955">
    <property type="entry name" value="Plant_Biomass_Hydrol_Est"/>
</dbReference>
<reference evidence="3 4" key="1">
    <citation type="submission" date="2013-03" db="EMBL/GenBank/DDBJ databases">
        <title>The Genome Sequence of Cladophialophora psammophila CBS 110553.</title>
        <authorList>
            <consortium name="The Broad Institute Genomics Platform"/>
            <person name="Cuomo C."/>
            <person name="de Hoog S."/>
            <person name="Gorbushina A."/>
            <person name="Walker B."/>
            <person name="Young S.K."/>
            <person name="Zeng Q."/>
            <person name="Gargeya S."/>
            <person name="Fitzgerald M."/>
            <person name="Haas B."/>
            <person name="Abouelleil A."/>
            <person name="Allen A.W."/>
            <person name="Alvarado L."/>
            <person name="Arachchi H.M."/>
            <person name="Berlin A.M."/>
            <person name="Chapman S.B."/>
            <person name="Gainer-Dewar J."/>
            <person name="Goldberg J."/>
            <person name="Griggs A."/>
            <person name="Gujja S."/>
            <person name="Hansen M."/>
            <person name="Howarth C."/>
            <person name="Imamovic A."/>
            <person name="Ireland A."/>
            <person name="Larimer J."/>
            <person name="McCowan C."/>
            <person name="Murphy C."/>
            <person name="Pearson M."/>
            <person name="Poon T.W."/>
            <person name="Priest M."/>
            <person name="Roberts A."/>
            <person name="Saif S."/>
            <person name="Shea T."/>
            <person name="Sisk P."/>
            <person name="Sykes S."/>
            <person name="Wortman J."/>
            <person name="Nusbaum C."/>
            <person name="Birren B."/>
        </authorList>
    </citation>
    <scope>NUCLEOTIDE SEQUENCE [LARGE SCALE GENOMIC DNA]</scope>
    <source>
        <strain evidence="3 4">CBS 110553</strain>
    </source>
</reference>
<dbReference type="GO" id="GO:0016787">
    <property type="term" value="F:hydrolase activity"/>
    <property type="evidence" value="ECO:0007669"/>
    <property type="project" value="UniProtKB-KW"/>
</dbReference>
<comment type="caution">
    <text evidence="3">The sequence shown here is derived from an EMBL/GenBank/DDBJ whole genome shotgun (WGS) entry which is preliminary data.</text>
</comment>
<dbReference type="AlphaFoldDB" id="W9X287"/>
<dbReference type="eggNOG" id="ENOG502RYZF">
    <property type="taxonomic scope" value="Eukaryota"/>
</dbReference>
<protein>
    <submittedName>
        <fullName evidence="3">Uncharacterized protein</fullName>
    </submittedName>
</protein>
<dbReference type="OrthoDB" id="2334691at2759"/>
<evidence type="ECO:0000256" key="2">
    <source>
        <dbReference type="ARBA" id="ARBA00022801"/>
    </source>
</evidence>
<dbReference type="GeneID" id="19189941"/>
<accession>W9X287</accession>
<dbReference type="InterPro" id="IPR029058">
    <property type="entry name" value="AB_hydrolase_fold"/>
</dbReference>
<keyword evidence="1" id="KW-0732">Signal</keyword>
<dbReference type="PANTHER" id="PTHR43037">
    <property type="entry name" value="UNNAMED PRODUCT-RELATED"/>
    <property type="match status" value="1"/>
</dbReference>